<evidence type="ECO:0000313" key="1">
    <source>
        <dbReference type="EMBL" id="TXG90051.1"/>
    </source>
</evidence>
<sequence>MIVKLGDAAPQIAETAWVADNATVVGRVTIAAGVGVYYSAVIRGDMEAIEIGEGTNIQDGAVLHADPGKPLVIGKGISVGHNAILHGCTVEDDVLVGMGATVLNGARIGAGSLIAANALVPENADIPPGSMVAGVPGKVRRELSDAEKQGIVLNAQVYSALTKQHAAHAVVVTDQA</sequence>
<protein>
    <submittedName>
        <fullName evidence="1">Gamma carbonic anhydrase family protein</fullName>
    </submittedName>
</protein>
<name>A0A6P2CEB9_9NOCA</name>
<dbReference type="Gene3D" id="2.160.10.10">
    <property type="entry name" value="Hexapeptide repeat proteins"/>
    <property type="match status" value="1"/>
</dbReference>
<dbReference type="InterPro" id="IPR011004">
    <property type="entry name" value="Trimer_LpxA-like_sf"/>
</dbReference>
<dbReference type="InterPro" id="IPR047324">
    <property type="entry name" value="LbH_gamma_CA-like"/>
</dbReference>
<dbReference type="InterPro" id="IPR001451">
    <property type="entry name" value="Hexapep"/>
</dbReference>
<accession>A0A6P2CEB9</accession>
<comment type="caution">
    <text evidence="1">The sequence shown here is derived from an EMBL/GenBank/DDBJ whole genome shotgun (WGS) entry which is preliminary data.</text>
</comment>
<evidence type="ECO:0000313" key="2">
    <source>
        <dbReference type="Proteomes" id="UP000471120"/>
    </source>
</evidence>
<dbReference type="PANTHER" id="PTHR13061:SF29">
    <property type="entry name" value="GAMMA CARBONIC ANHYDRASE-LIKE 1, MITOCHONDRIAL-RELATED"/>
    <property type="match status" value="1"/>
</dbReference>
<dbReference type="RefSeq" id="WP_010837948.1">
    <property type="nucleotide sequence ID" value="NZ_QRCM01000001.1"/>
</dbReference>
<reference evidence="1 2" key="1">
    <citation type="submission" date="2018-07" db="EMBL/GenBank/DDBJ databases">
        <title>Genome sequence of Rhodococcus rhodnii ATCC 35071 from Rhodnius prolixus.</title>
        <authorList>
            <person name="Patel V."/>
            <person name="Vogel K.J."/>
        </authorList>
    </citation>
    <scope>NUCLEOTIDE SEQUENCE [LARGE SCALE GENOMIC DNA]</scope>
    <source>
        <strain evidence="1 2">ATCC 35071</strain>
    </source>
</reference>
<dbReference type="PANTHER" id="PTHR13061">
    <property type="entry name" value="DYNACTIN SUBUNIT P25"/>
    <property type="match status" value="1"/>
</dbReference>
<dbReference type="SUPFAM" id="SSF51161">
    <property type="entry name" value="Trimeric LpxA-like enzymes"/>
    <property type="match status" value="1"/>
</dbReference>
<proteinExistence type="predicted"/>
<dbReference type="EMBL" id="QRCM01000001">
    <property type="protein sequence ID" value="TXG90051.1"/>
    <property type="molecule type" value="Genomic_DNA"/>
</dbReference>
<dbReference type="AlphaFoldDB" id="A0A6P2CEB9"/>
<dbReference type="CDD" id="cd04645">
    <property type="entry name" value="LbH_gamma_CA_like"/>
    <property type="match status" value="1"/>
</dbReference>
<gene>
    <name evidence="1" type="ORF">DW322_07270</name>
</gene>
<dbReference type="InterPro" id="IPR050484">
    <property type="entry name" value="Transf_Hexapept/Carb_Anhydrase"/>
</dbReference>
<dbReference type="Proteomes" id="UP000471120">
    <property type="component" value="Unassembled WGS sequence"/>
</dbReference>
<dbReference type="Pfam" id="PF00132">
    <property type="entry name" value="Hexapep"/>
    <property type="match status" value="1"/>
</dbReference>
<organism evidence="1 2">
    <name type="scientific">Rhodococcus rhodnii</name>
    <dbReference type="NCBI Taxonomy" id="38312"/>
    <lineage>
        <taxon>Bacteria</taxon>
        <taxon>Bacillati</taxon>
        <taxon>Actinomycetota</taxon>
        <taxon>Actinomycetes</taxon>
        <taxon>Mycobacteriales</taxon>
        <taxon>Nocardiaceae</taxon>
        <taxon>Rhodococcus</taxon>
    </lineage>
</organism>